<accession>A0A0R2G327</accession>
<organism evidence="8 9">
    <name type="scientific">Weissella halotolerans DSM 20190</name>
    <dbReference type="NCBI Taxonomy" id="1123500"/>
    <lineage>
        <taxon>Bacteria</taxon>
        <taxon>Bacillati</taxon>
        <taxon>Bacillota</taxon>
        <taxon>Bacilli</taxon>
        <taxon>Lactobacillales</taxon>
        <taxon>Lactobacillaceae</taxon>
        <taxon>Weissella</taxon>
    </lineage>
</organism>
<comment type="subcellular location">
    <subcellularLocation>
        <location evidence="6">Cell membrane</location>
        <topology evidence="6">Single-pass membrane protein</topology>
    </subcellularLocation>
    <text evidence="6">Colocalized with FtsZ to the nascent septal site.</text>
</comment>
<dbReference type="Pfam" id="PF06160">
    <property type="entry name" value="EzrA"/>
    <property type="match status" value="1"/>
</dbReference>
<evidence type="ECO:0000256" key="2">
    <source>
        <dbReference type="ARBA" id="ARBA00022989"/>
    </source>
</evidence>
<gene>
    <name evidence="6" type="primary">ezrA</name>
    <name evidence="8" type="ORF">IV68_GL001184</name>
</gene>
<comment type="similarity">
    <text evidence="6">Belongs to the EzrA family.</text>
</comment>
<dbReference type="RefSeq" id="WP_022791948.1">
    <property type="nucleotide sequence ID" value="NZ_ATUU01000004.1"/>
</dbReference>
<evidence type="ECO:0000256" key="3">
    <source>
        <dbReference type="ARBA" id="ARBA00023054"/>
    </source>
</evidence>
<dbReference type="InterPro" id="IPR010379">
    <property type="entry name" value="EzrA"/>
</dbReference>
<evidence type="ECO:0000256" key="1">
    <source>
        <dbReference type="ARBA" id="ARBA00022692"/>
    </source>
</evidence>
<evidence type="ECO:0000313" key="8">
    <source>
        <dbReference type="EMBL" id="KRN31300.1"/>
    </source>
</evidence>
<protein>
    <recommendedName>
        <fullName evidence="6">Septation ring formation regulator EzrA</fullName>
    </recommendedName>
</protein>
<dbReference type="GO" id="GO:0000917">
    <property type="term" value="P:division septum assembly"/>
    <property type="evidence" value="ECO:0007669"/>
    <property type="project" value="UniProtKB-KW"/>
</dbReference>
<name>A0A0R2G327_9LACO</name>
<dbReference type="PATRIC" id="fig|1123500.6.peg.1184"/>
<dbReference type="GO" id="GO:0005886">
    <property type="term" value="C:plasma membrane"/>
    <property type="evidence" value="ECO:0007669"/>
    <property type="project" value="UniProtKB-SubCell"/>
</dbReference>
<evidence type="ECO:0000256" key="4">
    <source>
        <dbReference type="ARBA" id="ARBA00023136"/>
    </source>
</evidence>
<dbReference type="InParanoid" id="A0A0R2G327"/>
<reference evidence="8 9" key="1">
    <citation type="journal article" date="2015" name="Genome Announc.">
        <title>Expanding the biotechnology potential of lactobacilli through comparative genomics of 213 strains and associated genera.</title>
        <authorList>
            <person name="Sun Z."/>
            <person name="Harris H.M."/>
            <person name="McCann A."/>
            <person name="Guo C."/>
            <person name="Argimon S."/>
            <person name="Zhang W."/>
            <person name="Yang X."/>
            <person name="Jeffery I.B."/>
            <person name="Cooney J.C."/>
            <person name="Kagawa T.F."/>
            <person name="Liu W."/>
            <person name="Song Y."/>
            <person name="Salvetti E."/>
            <person name="Wrobel A."/>
            <person name="Rasinkangas P."/>
            <person name="Parkhill J."/>
            <person name="Rea M.C."/>
            <person name="O'Sullivan O."/>
            <person name="Ritari J."/>
            <person name="Douillard F.P."/>
            <person name="Paul Ross R."/>
            <person name="Yang R."/>
            <person name="Briner A.E."/>
            <person name="Felis G.E."/>
            <person name="de Vos W.M."/>
            <person name="Barrangou R."/>
            <person name="Klaenhammer T.R."/>
            <person name="Caufield P.W."/>
            <person name="Cui Y."/>
            <person name="Zhang H."/>
            <person name="O'Toole P.W."/>
        </authorList>
    </citation>
    <scope>NUCLEOTIDE SEQUENCE [LARGE SCALE GENOMIC DNA]</scope>
    <source>
        <strain evidence="8 9">DSM 20190</strain>
    </source>
</reference>
<dbReference type="Proteomes" id="UP000051296">
    <property type="component" value="Unassembled WGS sequence"/>
</dbReference>
<keyword evidence="6" id="KW-0131">Cell cycle</keyword>
<evidence type="ECO:0000256" key="5">
    <source>
        <dbReference type="ARBA" id="ARBA00023210"/>
    </source>
</evidence>
<dbReference type="HAMAP" id="MF_00728">
    <property type="entry name" value="EzrA"/>
    <property type="match status" value="1"/>
</dbReference>
<dbReference type="FunCoup" id="A0A0R2G327">
    <property type="interactions" value="11"/>
</dbReference>
<comment type="function">
    <text evidence="6">Negative regulator of FtsZ ring formation; modulates the frequency and position of FtsZ ring formation. Inhibits FtsZ ring formation at polar sites. Interacts either with FtsZ or with one of its binding partners to promote depolymerization.</text>
</comment>
<keyword evidence="5 6" id="KW-0717">Septation</keyword>
<keyword evidence="2 6" id="KW-1133">Transmembrane helix</keyword>
<evidence type="ECO:0000256" key="6">
    <source>
        <dbReference type="HAMAP-Rule" id="MF_00728"/>
    </source>
</evidence>
<keyword evidence="6" id="KW-1003">Cell membrane</keyword>
<dbReference type="STRING" id="1123500.GCA_000420365_01236"/>
<keyword evidence="3 6" id="KW-0175">Coiled coil</keyword>
<dbReference type="OrthoDB" id="1654473at2"/>
<feature type="coiled-coil region" evidence="6">
    <location>
        <begin position="386"/>
        <end position="434"/>
    </location>
</feature>
<dbReference type="EMBL" id="JQAX01000004">
    <property type="protein sequence ID" value="KRN31300.1"/>
    <property type="molecule type" value="Genomic_DNA"/>
</dbReference>
<comment type="caution">
    <text evidence="8">The sequence shown here is derived from an EMBL/GenBank/DDBJ whole genome shotgun (WGS) entry which is preliminary data.</text>
</comment>
<evidence type="ECO:0000313" key="9">
    <source>
        <dbReference type="Proteomes" id="UP000051296"/>
    </source>
</evidence>
<feature type="topological domain" description="Extracellular" evidence="6">
    <location>
        <begin position="1"/>
        <end position="6"/>
    </location>
</feature>
<sequence>MTEIGHIVIGLIVVSAAIYLIIFVSQRLTAHKVAKLVEQKEKLTEIPMRDRLVKGRQLSLTGQSLQQFQILERKYEQLEKTGFAAIDEAANQVLYDSQGLNFVKSGQGLKQLQQQIRDAETVIDIVNQGLKDLEQLDIAHKQAVKDLEVAYQGLRKQLLAESFSYGPAIDKLEEVLGSLEDEFAEFARLTEAGDHAAAAKIYETLGMETPQLEQRMAQIPDLDKTLEETLPDQFKELKEAYQELDKRGFKFTFDVEAYLAELEKERGIALDLLAALTLKKVQAKLDELAEKTDHLYETFDNEALAAQKVFAQGESLQTYLVADRKVNHDLMIDLDRLAQDFIFSKNEVGQVQRWRTELAQVGTSLTELNNKIGQHEVVFSELLAPQKELRAHLARIEEEQTALAKELALLPKIVSQTRQRVVLLKEKMRQIQRMVERQGLAGLPNEYLHQFYVVADELGRLEQQLDSSRVNADDVQRQSSIVTADLDTLEEKTQAVLEAAAITERLVRQASRYQDQAAVREATQQARYYYEHEYDYQKAVATLGATLDQLEPGLTEKTRQLYRQEQATLKAEFESRSQDSAVDSQA</sequence>
<feature type="topological domain" description="Cytoplasmic" evidence="6">
    <location>
        <begin position="26"/>
        <end position="586"/>
    </location>
</feature>
<proteinExistence type="inferred from homology"/>
<feature type="transmembrane region" description="Helical" evidence="7">
    <location>
        <begin position="6"/>
        <end position="25"/>
    </location>
</feature>
<keyword evidence="6" id="KW-0132">Cell division</keyword>
<keyword evidence="1 6" id="KW-0812">Transmembrane</keyword>
<keyword evidence="4 6" id="KW-0472">Membrane</keyword>
<evidence type="ECO:0000256" key="7">
    <source>
        <dbReference type="SAM" id="Phobius"/>
    </source>
</evidence>
<dbReference type="eggNOG" id="COG4477">
    <property type="taxonomic scope" value="Bacteria"/>
</dbReference>
<dbReference type="AlphaFoldDB" id="A0A0R2G327"/>
<keyword evidence="9" id="KW-1185">Reference proteome</keyword>
<dbReference type="GO" id="GO:0005940">
    <property type="term" value="C:septin ring"/>
    <property type="evidence" value="ECO:0007669"/>
    <property type="project" value="InterPro"/>
</dbReference>
<dbReference type="GO" id="GO:0000921">
    <property type="term" value="P:septin ring assembly"/>
    <property type="evidence" value="ECO:0007669"/>
    <property type="project" value="InterPro"/>
</dbReference>